<organism evidence="1 2">
    <name type="scientific">Tieghemiomyces parasiticus</name>
    <dbReference type="NCBI Taxonomy" id="78921"/>
    <lineage>
        <taxon>Eukaryota</taxon>
        <taxon>Fungi</taxon>
        <taxon>Fungi incertae sedis</taxon>
        <taxon>Zoopagomycota</taxon>
        <taxon>Kickxellomycotina</taxon>
        <taxon>Dimargaritomycetes</taxon>
        <taxon>Dimargaritales</taxon>
        <taxon>Dimargaritaceae</taxon>
        <taxon>Tieghemiomyces</taxon>
    </lineage>
</organism>
<dbReference type="Proteomes" id="UP001150569">
    <property type="component" value="Unassembled WGS sequence"/>
</dbReference>
<comment type="caution">
    <text evidence="1">The sequence shown here is derived from an EMBL/GenBank/DDBJ whole genome shotgun (WGS) entry which is preliminary data.</text>
</comment>
<keyword evidence="2" id="KW-1185">Reference proteome</keyword>
<protein>
    <submittedName>
        <fullName evidence="1">Uncharacterized protein</fullName>
    </submittedName>
</protein>
<evidence type="ECO:0000313" key="1">
    <source>
        <dbReference type="EMBL" id="KAJ1909456.1"/>
    </source>
</evidence>
<accession>A0A9W7ZR35</accession>
<reference evidence="1" key="1">
    <citation type="submission" date="2022-07" db="EMBL/GenBank/DDBJ databases">
        <title>Phylogenomic reconstructions and comparative analyses of Kickxellomycotina fungi.</title>
        <authorList>
            <person name="Reynolds N.K."/>
            <person name="Stajich J.E."/>
            <person name="Barry K."/>
            <person name="Grigoriev I.V."/>
            <person name="Crous P."/>
            <person name="Smith M.E."/>
        </authorList>
    </citation>
    <scope>NUCLEOTIDE SEQUENCE</scope>
    <source>
        <strain evidence="1">RSA 861</strain>
    </source>
</reference>
<dbReference type="EMBL" id="JANBPT010001199">
    <property type="protein sequence ID" value="KAJ1909456.1"/>
    <property type="molecule type" value="Genomic_DNA"/>
</dbReference>
<gene>
    <name evidence="1" type="ORF">IWQ60_011163</name>
</gene>
<sequence>MALLTLSYTTTPLTSARPATPHTDTLTTTPYFLSSTTAAASVDQLAGPFDSDYDIIYAADYDSDASDASVTPRLPISHAIYRQFTLDYIRGHHHIIDLVNPPFQQEQQLVAHPGRGGDPSSPTATAPRFEADLAYDSFDDGYFDDGFVVLPAAVTADQTVLLASDRTGAATLLSLIKQSDVGHSFPADSVVSATAHRRAQGNLMAEALRDERHPALVQFYRDGYEQLRCEYSVRPAGLTASTGSGGGGNPGINRNAWRRWKEANGTVMALVYLDPLHNEPHRQLLEALLPCFSHVIASEQLRP</sequence>
<dbReference type="AlphaFoldDB" id="A0A9W7ZR35"/>
<proteinExistence type="predicted"/>
<name>A0A9W7ZR35_9FUNG</name>
<evidence type="ECO:0000313" key="2">
    <source>
        <dbReference type="Proteomes" id="UP001150569"/>
    </source>
</evidence>